<dbReference type="PANTHER" id="PTHR46577">
    <property type="entry name" value="HTH-TYPE TRANSCRIPTIONAL REGULATORY PROTEIN GABR"/>
    <property type="match status" value="1"/>
</dbReference>
<dbReference type="EMBL" id="VYXQ01000003">
    <property type="protein sequence ID" value="KAA9370177.1"/>
    <property type="molecule type" value="Genomic_DNA"/>
</dbReference>
<dbReference type="InterPro" id="IPR051446">
    <property type="entry name" value="HTH_trans_reg/aminotransferase"/>
</dbReference>
<reference evidence="1 2" key="1">
    <citation type="submission" date="2019-09" db="EMBL/GenBank/DDBJ databases">
        <title>Biological control of the noxious weed angled onion (Allium triquetrum) thwarted by endophytic bacteria in Victoria, Australia.</title>
        <authorList>
            <person name="Tehranchian P."/>
            <person name="Adair R.J."/>
            <person name="Van T.H."/>
            <person name="Morrison P.D."/>
            <person name="Williams H."/>
            <person name="Lawrie A.C."/>
        </authorList>
    </citation>
    <scope>NUCLEOTIDE SEQUENCE [LARGE SCALE GENOMIC DNA]</scope>
    <source>
        <strain evidence="1 2">RPTAtOch1</strain>
    </source>
</reference>
<dbReference type="SUPFAM" id="SSF53383">
    <property type="entry name" value="PLP-dependent transferases"/>
    <property type="match status" value="1"/>
</dbReference>
<dbReference type="RefSeq" id="WP_151091671.1">
    <property type="nucleotide sequence ID" value="NZ_VYXQ01000003.1"/>
</dbReference>
<dbReference type="PANTHER" id="PTHR46577:SF1">
    <property type="entry name" value="HTH-TYPE TRANSCRIPTIONAL REGULATORY PROTEIN GABR"/>
    <property type="match status" value="1"/>
</dbReference>
<dbReference type="Proteomes" id="UP000327108">
    <property type="component" value="Unassembled WGS sequence"/>
</dbReference>
<keyword evidence="2" id="KW-1185">Reference proteome</keyword>
<organism evidence="1 2">
    <name type="scientific">Ochrobactrum quorumnocens</name>
    <dbReference type="NCBI Taxonomy" id="271865"/>
    <lineage>
        <taxon>Bacteria</taxon>
        <taxon>Pseudomonadati</taxon>
        <taxon>Pseudomonadota</taxon>
        <taxon>Alphaproteobacteria</taxon>
        <taxon>Hyphomicrobiales</taxon>
        <taxon>Brucellaceae</taxon>
        <taxon>Brucella/Ochrobactrum group</taxon>
        <taxon>Ochrobactrum</taxon>
    </lineage>
</organism>
<accession>A0A5N1K188</accession>
<evidence type="ECO:0000313" key="1">
    <source>
        <dbReference type="EMBL" id="KAA9370177.1"/>
    </source>
</evidence>
<dbReference type="InterPro" id="IPR015424">
    <property type="entry name" value="PyrdxlP-dep_Trfase"/>
</dbReference>
<comment type="caution">
    <text evidence="1">The sequence shown here is derived from an EMBL/GenBank/DDBJ whole genome shotgun (WGS) entry which is preliminary data.</text>
</comment>
<name>A0A5N1K188_9HYPH</name>
<evidence type="ECO:0000313" key="2">
    <source>
        <dbReference type="Proteomes" id="UP000327108"/>
    </source>
</evidence>
<proteinExistence type="predicted"/>
<dbReference type="AlphaFoldDB" id="A0A5N1K188"/>
<gene>
    <name evidence="1" type="ORF">F3W84_04735</name>
</gene>
<sequence>MPVETQLALADFIAEGHFANHLRRMRNLYAERRAAFIQAGQSLFNDPAHIECSESGLNALLWLPSSSGDRPAAATAFKLGLQTYPLSDYTIQVERQGALIMGFANVAADKMKPYLEKLATAPDLQ</sequence>
<dbReference type="Gene3D" id="3.40.640.10">
    <property type="entry name" value="Type I PLP-dependent aspartate aminotransferase-like (Major domain)"/>
    <property type="match status" value="1"/>
</dbReference>
<protein>
    <submittedName>
        <fullName evidence="1">Uncharacterized protein</fullName>
    </submittedName>
</protein>
<dbReference type="InterPro" id="IPR015421">
    <property type="entry name" value="PyrdxlP-dep_Trfase_major"/>
</dbReference>